<evidence type="ECO:0000313" key="1">
    <source>
        <dbReference type="EMBL" id="ANH73022.1"/>
    </source>
</evidence>
<name>A0AAC9FQV0_9RALS</name>
<reference evidence="1 2" key="1">
    <citation type="submission" date="2015-09" db="EMBL/GenBank/DDBJ databases">
        <authorList>
            <person name="Xu Y."/>
            <person name="Nagy A."/>
            <person name="Liu N.T."/>
            <person name="Nou X."/>
        </authorList>
    </citation>
    <scope>NUCLEOTIDE SEQUENCE [LARGE SCALE GENOMIC DNA]</scope>
    <source>
        <strain evidence="1 2">FC1138</strain>
    </source>
</reference>
<dbReference type="Proteomes" id="UP000077927">
    <property type="component" value="Chromosome 1"/>
</dbReference>
<dbReference type="KEGG" id="rin:ACS15_1572"/>
<gene>
    <name evidence="1" type="ORF">ACS15_1572</name>
</gene>
<dbReference type="AlphaFoldDB" id="A0AAC9FQV0"/>
<organism evidence="1 2">
    <name type="scientific">Ralstonia insidiosa</name>
    <dbReference type="NCBI Taxonomy" id="190721"/>
    <lineage>
        <taxon>Bacteria</taxon>
        <taxon>Pseudomonadati</taxon>
        <taxon>Pseudomonadota</taxon>
        <taxon>Betaproteobacteria</taxon>
        <taxon>Burkholderiales</taxon>
        <taxon>Burkholderiaceae</taxon>
        <taxon>Ralstonia</taxon>
    </lineage>
</organism>
<sequence length="44" mass="4962">MHLRCHIPTQIGIAGQPRILLHRLVQSFRTASAAPQQHRQHGKA</sequence>
<protein>
    <submittedName>
        <fullName evidence="1">Uncharacterized protein</fullName>
    </submittedName>
</protein>
<evidence type="ECO:0000313" key="2">
    <source>
        <dbReference type="Proteomes" id="UP000077927"/>
    </source>
</evidence>
<accession>A0AAC9FQV0</accession>
<dbReference type="EMBL" id="CP012605">
    <property type="protein sequence ID" value="ANH73022.1"/>
    <property type="molecule type" value="Genomic_DNA"/>
</dbReference>
<proteinExistence type="predicted"/>